<sequence>MPVIARILPMTTLNIGEQAFDSKDIASKVQSDIRFLISRLQHLEQQPNPNPIVLQTYRDMLESRQAVLDWLVQDKKAVVNH</sequence>
<name>B3PG31_CELJU</name>
<dbReference type="AlphaFoldDB" id="B3PG31"/>
<accession>B3PG31</accession>
<evidence type="ECO:0000313" key="1">
    <source>
        <dbReference type="EMBL" id="ACE82673.1"/>
    </source>
</evidence>
<evidence type="ECO:0000313" key="2">
    <source>
        <dbReference type="Proteomes" id="UP000001036"/>
    </source>
</evidence>
<dbReference type="HOGENOM" id="CLU_2567587_0_0_6"/>
<dbReference type="STRING" id="498211.CJA_3485"/>
<keyword evidence="2" id="KW-1185">Reference proteome</keyword>
<gene>
    <name evidence="1" type="ordered locus">CJA_3485</name>
</gene>
<dbReference type="eggNOG" id="ENOG5033DG5">
    <property type="taxonomic scope" value="Bacteria"/>
</dbReference>
<dbReference type="KEGG" id="cja:CJA_3485"/>
<dbReference type="EMBL" id="CP000934">
    <property type="protein sequence ID" value="ACE82673.1"/>
    <property type="molecule type" value="Genomic_DNA"/>
</dbReference>
<reference evidence="1 2" key="1">
    <citation type="journal article" date="2008" name="J. Bacteriol.">
        <title>Insights into plant cell wall degradation from the genome sequence of the soil bacterium Cellvibrio japonicus.</title>
        <authorList>
            <person name="Deboy R.T."/>
            <person name="Mongodin E.F."/>
            <person name="Fouts D.E."/>
            <person name="Tailford L.E."/>
            <person name="Khouri H."/>
            <person name="Emerson J.B."/>
            <person name="Mohamoud Y."/>
            <person name="Watkins K."/>
            <person name="Henrissat B."/>
            <person name="Gilbert H.J."/>
            <person name="Nelson K.E."/>
        </authorList>
    </citation>
    <scope>NUCLEOTIDE SEQUENCE [LARGE SCALE GENOMIC DNA]</scope>
    <source>
        <strain evidence="1 2">Ueda107</strain>
    </source>
</reference>
<protein>
    <submittedName>
        <fullName evidence="1">Uncharacterized protein</fullName>
    </submittedName>
</protein>
<dbReference type="Proteomes" id="UP000001036">
    <property type="component" value="Chromosome"/>
</dbReference>
<proteinExistence type="predicted"/>
<organism evidence="1 2">
    <name type="scientific">Cellvibrio japonicus (strain Ueda107)</name>
    <name type="common">Pseudomonas fluorescens subsp. cellulosa</name>
    <dbReference type="NCBI Taxonomy" id="498211"/>
    <lineage>
        <taxon>Bacteria</taxon>
        <taxon>Pseudomonadati</taxon>
        <taxon>Pseudomonadota</taxon>
        <taxon>Gammaproteobacteria</taxon>
        <taxon>Cellvibrionales</taxon>
        <taxon>Cellvibrionaceae</taxon>
        <taxon>Cellvibrio</taxon>
    </lineage>
</organism>